<name>A0ABP0RN82_9DINO</name>
<evidence type="ECO:0000313" key="1">
    <source>
        <dbReference type="EMBL" id="CAK9101739.1"/>
    </source>
</evidence>
<comment type="caution">
    <text evidence="1">The sequence shown here is derived from an EMBL/GenBank/DDBJ whole genome shotgun (WGS) entry which is preliminary data.</text>
</comment>
<sequence length="635" mass="71385">MSNNSPGTLYLYKEEFHLYATHSPLTRAQHKYTHDANTSEWNIRSSKCLQEVDFEEGVARPCCSECASLGMPTSIQRQVVRFVAKYNAACLLSARLFGNAEDVKNLLEKVNQSYFGQNNSTFWKSITNLSCHALQNWVRKSFHMMPDDTCTDALHRFRATVVVPCMKVNVAAIPDGVAKLSAQFVNAIESKTLDEMDSVRVLIAEASVSGKLDQHPFLQGLILQCTRKIDKDSRGVGMEGRKKSCSESEHRLIENAAFSFAMSGHNHELAVQLGQNLRPPKMFADDTPKFGLPNPVLALKKGNEEQLRENLELIDQKFARSSEMSTRRCILALDHTYLSRGLQQTKVKNEAGLVGSPWSPLQEPREFMPFAKLPPQASRSDKAPLMLECLIWNPCGVKQSCFSVASMPMSLSAHQVEKNARDHGKREMLYVVATLMMDAHWLVKGIVMDAHASHAWIKEALFGEFRGISKQFLEEVPWFQDLEYKPLPQHVLPHLHMKLCSRKGESVWMICGPLHAFKNCGGQLNSPLRTLMLGRYFTDSSGARTNGLPPSAYTRSEAMSDALHCMLFNPVFLIQESVPSLNQALFCFIYFLIYFDIPLPVSFVFDFGSQACDSVGLWELFVTTECLAQPHLAIC</sequence>
<keyword evidence="2" id="KW-1185">Reference proteome</keyword>
<dbReference type="EMBL" id="CAXAMN010026262">
    <property type="protein sequence ID" value="CAK9101739.1"/>
    <property type="molecule type" value="Genomic_DNA"/>
</dbReference>
<dbReference type="Proteomes" id="UP001642484">
    <property type="component" value="Unassembled WGS sequence"/>
</dbReference>
<reference evidence="1 2" key="1">
    <citation type="submission" date="2024-02" db="EMBL/GenBank/DDBJ databases">
        <authorList>
            <person name="Chen Y."/>
            <person name="Shah S."/>
            <person name="Dougan E. K."/>
            <person name="Thang M."/>
            <person name="Chan C."/>
        </authorList>
    </citation>
    <scope>NUCLEOTIDE SEQUENCE [LARGE SCALE GENOMIC DNA]</scope>
</reference>
<gene>
    <name evidence="1" type="ORF">CCMP2556_LOCUS47956</name>
</gene>
<accession>A0ABP0RN82</accession>
<protein>
    <submittedName>
        <fullName evidence="1">Uncharacterized protein</fullName>
    </submittedName>
</protein>
<proteinExistence type="predicted"/>
<organism evidence="1 2">
    <name type="scientific">Durusdinium trenchii</name>
    <dbReference type="NCBI Taxonomy" id="1381693"/>
    <lineage>
        <taxon>Eukaryota</taxon>
        <taxon>Sar</taxon>
        <taxon>Alveolata</taxon>
        <taxon>Dinophyceae</taxon>
        <taxon>Suessiales</taxon>
        <taxon>Symbiodiniaceae</taxon>
        <taxon>Durusdinium</taxon>
    </lineage>
</organism>
<evidence type="ECO:0000313" key="2">
    <source>
        <dbReference type="Proteomes" id="UP001642484"/>
    </source>
</evidence>